<dbReference type="Proteomes" id="UP000682811">
    <property type="component" value="Unassembled WGS sequence"/>
</dbReference>
<keyword evidence="2" id="KW-1185">Reference proteome</keyword>
<evidence type="ECO:0000313" key="1">
    <source>
        <dbReference type="EMBL" id="GIO50107.1"/>
    </source>
</evidence>
<name>A0A919YKT5_9BACL</name>
<proteinExistence type="predicted"/>
<dbReference type="RefSeq" id="WP_212980413.1">
    <property type="nucleotide sequence ID" value="NZ_AP025343.1"/>
</dbReference>
<gene>
    <name evidence="1" type="ORF">J34TS1_48720</name>
</gene>
<dbReference type="EMBL" id="BORT01000028">
    <property type="protein sequence ID" value="GIO50107.1"/>
    <property type="molecule type" value="Genomic_DNA"/>
</dbReference>
<evidence type="ECO:0000313" key="2">
    <source>
        <dbReference type="Proteomes" id="UP000682811"/>
    </source>
</evidence>
<reference evidence="1 2" key="1">
    <citation type="submission" date="2021-03" db="EMBL/GenBank/DDBJ databases">
        <title>Antimicrobial resistance genes in bacteria isolated from Japanese honey, and their potential for conferring macrolide and lincosamide resistance in the American foulbrood pathogen Paenibacillus larvae.</title>
        <authorList>
            <person name="Okamoto M."/>
            <person name="Kumagai M."/>
            <person name="Kanamori H."/>
            <person name="Takamatsu D."/>
        </authorList>
    </citation>
    <scope>NUCLEOTIDE SEQUENCE [LARGE SCALE GENOMIC DNA]</scope>
    <source>
        <strain evidence="1 2">J34TS1</strain>
    </source>
</reference>
<accession>A0A919YKT5</accession>
<organism evidence="1 2">
    <name type="scientific">Paenibacillus azoreducens</name>
    <dbReference type="NCBI Taxonomy" id="116718"/>
    <lineage>
        <taxon>Bacteria</taxon>
        <taxon>Bacillati</taxon>
        <taxon>Bacillota</taxon>
        <taxon>Bacilli</taxon>
        <taxon>Bacillales</taxon>
        <taxon>Paenibacillaceae</taxon>
        <taxon>Paenibacillus</taxon>
    </lineage>
</organism>
<evidence type="ECO:0008006" key="3">
    <source>
        <dbReference type="Google" id="ProtNLM"/>
    </source>
</evidence>
<protein>
    <recommendedName>
        <fullName evidence="3">SWIM-type domain-containing protein</fullName>
    </recommendedName>
</protein>
<sequence>MNKKEAFDLKIVPGRIHAAAAHSGQEHNDNMKKQPFWQVDIPFEQWSMEKRADISRDLAQNPYEVFTLLRGQTPPWLEETLQSCWQPKPDQAACSCGRGECGHISEVLTEAYRHIRLDPFLGLALFGLERGPLLDAVFQDWAAKMPKAAGAADGGDLSRLEEKGKAGPSAGEWLAEAAEQGKLHEPGALYHEVAIHLDNVPDGEPKADDWSELLPKVKSAQQVISQITTEAAGKARESLNLIPKSV</sequence>
<comment type="caution">
    <text evidence="1">The sequence shown here is derived from an EMBL/GenBank/DDBJ whole genome shotgun (WGS) entry which is preliminary data.</text>
</comment>
<dbReference type="AlphaFoldDB" id="A0A919YKT5"/>